<name>A0A5E4XMH6_9BURK</name>
<dbReference type="RefSeq" id="WP_150665768.1">
    <property type="nucleotide sequence ID" value="NZ_CABPSA010000007.1"/>
</dbReference>
<evidence type="ECO:0000313" key="2">
    <source>
        <dbReference type="EMBL" id="VVE37739.1"/>
    </source>
</evidence>
<reference evidence="1" key="2">
    <citation type="submission" date="2022-08" db="EMBL/GenBank/DDBJ databases">
        <title>Multi-unit outbreak of Pandoraea commovens among non-cystic fibrosis intensive care patients from 2019 to 2021 in Berlin, Germany.</title>
        <authorList>
            <person name="Menzel P."/>
        </authorList>
    </citation>
    <scope>NUCLEOTIDE SEQUENCE</scope>
    <source>
        <strain evidence="1">LB-19-202-79</strain>
    </source>
</reference>
<protein>
    <submittedName>
        <fullName evidence="2">Uncharacterized protein</fullName>
    </submittedName>
</protein>
<proteinExistence type="predicted"/>
<dbReference type="Proteomes" id="UP001058980">
    <property type="component" value="Chromosome"/>
</dbReference>
<accession>A0A5E4XMH6</accession>
<evidence type="ECO:0000313" key="4">
    <source>
        <dbReference type="Proteomes" id="UP001058980"/>
    </source>
</evidence>
<dbReference type="Proteomes" id="UP000343335">
    <property type="component" value="Unassembled WGS sequence"/>
</dbReference>
<dbReference type="AlphaFoldDB" id="A0A5E4XMH6"/>
<gene>
    <name evidence="1" type="ORF">NTU39_08160</name>
    <name evidence="2" type="ORF">PCO31010_04008</name>
</gene>
<dbReference type="EMBL" id="CP102780">
    <property type="protein sequence ID" value="UVA80961.1"/>
    <property type="molecule type" value="Genomic_DNA"/>
</dbReference>
<organism evidence="2 3">
    <name type="scientific">Pandoraea commovens</name>
    <dbReference type="NCBI Taxonomy" id="2508289"/>
    <lineage>
        <taxon>Bacteria</taxon>
        <taxon>Pseudomonadati</taxon>
        <taxon>Pseudomonadota</taxon>
        <taxon>Betaproteobacteria</taxon>
        <taxon>Burkholderiales</taxon>
        <taxon>Burkholderiaceae</taxon>
        <taxon>Pandoraea</taxon>
    </lineage>
</organism>
<keyword evidence="4" id="KW-1185">Reference proteome</keyword>
<reference evidence="2 3" key="1">
    <citation type="submission" date="2019-08" db="EMBL/GenBank/DDBJ databases">
        <authorList>
            <person name="Peeters C."/>
        </authorList>
    </citation>
    <scope>NUCLEOTIDE SEQUENCE [LARGE SCALE GENOMIC DNA]</scope>
    <source>
        <strain evidence="2 3">LMG 31010</strain>
    </source>
</reference>
<evidence type="ECO:0000313" key="3">
    <source>
        <dbReference type="Proteomes" id="UP000343335"/>
    </source>
</evidence>
<sequence length="90" mass="10267">METPVTLRQAYLIMFDFLEREWERLGRSDELGALLSSLSLWAEPNGKGVPMDAAIFPEWIECARRVLQSEQTSDGYPNADIRLLPITPKD</sequence>
<dbReference type="EMBL" id="CABPSA010000007">
    <property type="protein sequence ID" value="VVE37739.1"/>
    <property type="molecule type" value="Genomic_DNA"/>
</dbReference>
<dbReference type="OrthoDB" id="4350944at2"/>
<evidence type="ECO:0000313" key="1">
    <source>
        <dbReference type="EMBL" id="UVA80961.1"/>
    </source>
</evidence>